<feature type="binding site" evidence="6">
    <location>
        <position position="177"/>
    </location>
    <ligand>
        <name>FAD</name>
        <dbReference type="ChEBI" id="CHEBI:57692"/>
    </ligand>
</feature>
<name>A0A6A5YQX4_9PLEO</name>
<evidence type="ECO:0000256" key="1">
    <source>
        <dbReference type="ARBA" id="ARBA00001974"/>
    </source>
</evidence>
<evidence type="ECO:0000313" key="9">
    <source>
        <dbReference type="Proteomes" id="UP000799770"/>
    </source>
</evidence>
<reference evidence="8" key="1">
    <citation type="journal article" date="2020" name="Stud. Mycol.">
        <title>101 Dothideomycetes genomes: a test case for predicting lifestyles and emergence of pathogens.</title>
        <authorList>
            <person name="Haridas S."/>
            <person name="Albert R."/>
            <person name="Binder M."/>
            <person name="Bloem J."/>
            <person name="Labutti K."/>
            <person name="Salamov A."/>
            <person name="Andreopoulos B."/>
            <person name="Baker S."/>
            <person name="Barry K."/>
            <person name="Bills G."/>
            <person name="Bluhm B."/>
            <person name="Cannon C."/>
            <person name="Castanera R."/>
            <person name="Culley D."/>
            <person name="Daum C."/>
            <person name="Ezra D."/>
            <person name="Gonzalez J."/>
            <person name="Henrissat B."/>
            <person name="Kuo A."/>
            <person name="Liang C."/>
            <person name="Lipzen A."/>
            <person name="Lutzoni F."/>
            <person name="Magnuson J."/>
            <person name="Mondo S."/>
            <person name="Nolan M."/>
            <person name="Ohm R."/>
            <person name="Pangilinan J."/>
            <person name="Park H.-J."/>
            <person name="Ramirez L."/>
            <person name="Alfaro M."/>
            <person name="Sun H."/>
            <person name="Tritt A."/>
            <person name="Yoshinaga Y."/>
            <person name="Zwiers L.-H."/>
            <person name="Turgeon B."/>
            <person name="Goodwin S."/>
            <person name="Spatafora J."/>
            <person name="Crous P."/>
            <person name="Grigoriev I."/>
        </authorList>
    </citation>
    <scope>NUCLEOTIDE SEQUENCE</scope>
    <source>
        <strain evidence="8">CBS 627.86</strain>
    </source>
</reference>
<dbReference type="PIRSF" id="PIRSF000189">
    <property type="entry name" value="D-aa_oxidase"/>
    <property type="match status" value="1"/>
</dbReference>
<dbReference type="OrthoDB" id="2015447at2759"/>
<protein>
    <recommendedName>
        <fullName evidence="7">FAD dependent oxidoreductase domain-containing protein</fullName>
    </recommendedName>
</protein>
<evidence type="ECO:0000256" key="6">
    <source>
        <dbReference type="PIRSR" id="PIRSR000189-1"/>
    </source>
</evidence>
<evidence type="ECO:0000256" key="5">
    <source>
        <dbReference type="ARBA" id="ARBA00023002"/>
    </source>
</evidence>
<dbReference type="Proteomes" id="UP000799770">
    <property type="component" value="Unassembled WGS sequence"/>
</dbReference>
<evidence type="ECO:0000256" key="3">
    <source>
        <dbReference type="ARBA" id="ARBA00022630"/>
    </source>
</evidence>
<accession>A0A6A5YQX4</accession>
<feature type="binding site" evidence="6">
    <location>
        <position position="313"/>
    </location>
    <ligand>
        <name>D-serine</name>
        <dbReference type="ChEBI" id="CHEBI:35247"/>
    </ligand>
</feature>
<evidence type="ECO:0000259" key="7">
    <source>
        <dbReference type="Pfam" id="PF01266"/>
    </source>
</evidence>
<evidence type="ECO:0000313" key="8">
    <source>
        <dbReference type="EMBL" id="KAF2109659.1"/>
    </source>
</evidence>
<dbReference type="GO" id="GO:0003884">
    <property type="term" value="F:D-amino-acid oxidase activity"/>
    <property type="evidence" value="ECO:0007669"/>
    <property type="project" value="InterPro"/>
</dbReference>
<feature type="domain" description="FAD dependent oxidoreductase" evidence="7">
    <location>
        <begin position="6"/>
        <end position="328"/>
    </location>
</feature>
<dbReference type="PANTHER" id="PTHR11530:SF11">
    <property type="entry name" value="D-ASPARTATE OXIDASE"/>
    <property type="match status" value="1"/>
</dbReference>
<dbReference type="GO" id="GO:0071949">
    <property type="term" value="F:FAD binding"/>
    <property type="evidence" value="ECO:0007669"/>
    <property type="project" value="InterPro"/>
</dbReference>
<organism evidence="8 9">
    <name type="scientific">Lophiotrema nucula</name>
    <dbReference type="NCBI Taxonomy" id="690887"/>
    <lineage>
        <taxon>Eukaryota</taxon>
        <taxon>Fungi</taxon>
        <taxon>Dikarya</taxon>
        <taxon>Ascomycota</taxon>
        <taxon>Pezizomycotina</taxon>
        <taxon>Dothideomycetes</taxon>
        <taxon>Pleosporomycetidae</taxon>
        <taxon>Pleosporales</taxon>
        <taxon>Lophiotremataceae</taxon>
        <taxon>Lophiotrema</taxon>
    </lineage>
</organism>
<feature type="binding site" evidence="6">
    <location>
        <begin position="40"/>
        <end position="41"/>
    </location>
    <ligand>
        <name>FAD</name>
        <dbReference type="ChEBI" id="CHEBI:57692"/>
    </ligand>
</feature>
<dbReference type="InterPro" id="IPR023209">
    <property type="entry name" value="DAO"/>
</dbReference>
<dbReference type="Gene3D" id="3.40.50.720">
    <property type="entry name" value="NAD(P)-binding Rossmann-like Domain"/>
    <property type="match status" value="1"/>
</dbReference>
<proteinExistence type="inferred from homology"/>
<comment type="similarity">
    <text evidence="2">Belongs to the DAMOX/DASOX family.</text>
</comment>
<dbReference type="InterPro" id="IPR006076">
    <property type="entry name" value="FAD-dep_OxRdtase"/>
</dbReference>
<sequence>MSCTRAGVIGLQTSIFLRQAGYDVVILAKHFPGDKSIEYTSPWAGAHWRSHASKTDFEQQSWDTETYKHMLYIIEQESVGSGACPRSGLALRNASTEAPWYSTMVLDYEDVPNSSLEQGIYHGHTYTSIMINAPMYLNYLLEHARQLGVHVIEGELPSCSNIRDRNRRPVSAFVNATGISALDFVPDPNIYPTRGQTVTVAGQAKQITTIEADSSHHGTATPIMYILPRPDSNLTILGGTKDVGNWSQDPDPEVTWEILRRAKQWAPELLNAQGEFDVRSVQVGLRPSRKGGVRVEVEGIDGLVVCHAYGHAGAGYQNSVGSANKVVQLLLNQFATAGTVSKV</sequence>
<feature type="binding site" evidence="6">
    <location>
        <position position="225"/>
    </location>
    <ligand>
        <name>D-dopa</name>
        <dbReference type="ChEBI" id="CHEBI:149689"/>
    </ligand>
</feature>
<dbReference type="SUPFAM" id="SSF51971">
    <property type="entry name" value="Nucleotide-binding domain"/>
    <property type="match status" value="1"/>
</dbReference>
<feature type="binding site" evidence="6">
    <location>
        <position position="286"/>
    </location>
    <ligand>
        <name>D-dopa</name>
        <dbReference type="ChEBI" id="CHEBI:149689"/>
    </ligand>
</feature>
<dbReference type="Gene3D" id="3.30.9.10">
    <property type="entry name" value="D-Amino Acid Oxidase, subunit A, domain 2"/>
    <property type="match status" value="1"/>
</dbReference>
<evidence type="ECO:0000256" key="2">
    <source>
        <dbReference type="ARBA" id="ARBA00006730"/>
    </source>
</evidence>
<keyword evidence="3" id="KW-0285">Flavoprotein</keyword>
<dbReference type="SUPFAM" id="SSF54373">
    <property type="entry name" value="FAD-linked reductases, C-terminal domain"/>
    <property type="match status" value="1"/>
</dbReference>
<keyword evidence="9" id="KW-1185">Reference proteome</keyword>
<evidence type="ECO:0000256" key="4">
    <source>
        <dbReference type="ARBA" id="ARBA00022827"/>
    </source>
</evidence>
<keyword evidence="4 6" id="KW-0274">FAD</keyword>
<dbReference type="GO" id="GO:0019478">
    <property type="term" value="P:D-amino acid catabolic process"/>
    <property type="evidence" value="ECO:0007669"/>
    <property type="project" value="TreeGrafter"/>
</dbReference>
<comment type="cofactor">
    <cofactor evidence="1 6">
        <name>FAD</name>
        <dbReference type="ChEBI" id="CHEBI:57692"/>
    </cofactor>
</comment>
<dbReference type="AlphaFoldDB" id="A0A6A5YQX4"/>
<dbReference type="Pfam" id="PF01266">
    <property type="entry name" value="DAO"/>
    <property type="match status" value="1"/>
</dbReference>
<gene>
    <name evidence="8" type="ORF">BDV96DRAFT_502229</name>
</gene>
<keyword evidence="5" id="KW-0560">Oxidoreductase</keyword>
<dbReference type="PANTHER" id="PTHR11530">
    <property type="entry name" value="D-AMINO ACID OXIDASE"/>
    <property type="match status" value="1"/>
</dbReference>
<dbReference type="EMBL" id="ML977341">
    <property type="protein sequence ID" value="KAF2109659.1"/>
    <property type="molecule type" value="Genomic_DNA"/>
</dbReference>
<dbReference type="GO" id="GO:0005737">
    <property type="term" value="C:cytoplasm"/>
    <property type="evidence" value="ECO:0007669"/>
    <property type="project" value="TreeGrafter"/>
</dbReference>